<keyword evidence="3" id="KW-0378">Hydrolase</keyword>
<dbReference type="AlphaFoldDB" id="A0A9D1MSX2"/>
<feature type="region of interest" description="Disordered" evidence="1">
    <location>
        <begin position="16"/>
        <end position="39"/>
    </location>
</feature>
<evidence type="ECO:0000256" key="1">
    <source>
        <dbReference type="SAM" id="MobiDB-lite"/>
    </source>
</evidence>
<reference evidence="3" key="2">
    <citation type="journal article" date="2021" name="PeerJ">
        <title>Extensive microbial diversity within the chicken gut microbiome revealed by metagenomics and culture.</title>
        <authorList>
            <person name="Gilroy R."/>
            <person name="Ravi A."/>
            <person name="Getino M."/>
            <person name="Pursley I."/>
            <person name="Horton D.L."/>
            <person name="Alikhan N.F."/>
            <person name="Baker D."/>
            <person name="Gharbi K."/>
            <person name="Hall N."/>
            <person name="Watson M."/>
            <person name="Adriaenssens E.M."/>
            <person name="Foster-Nyarko E."/>
            <person name="Jarju S."/>
            <person name="Secka A."/>
            <person name="Antonio M."/>
            <person name="Oren A."/>
            <person name="Chaudhuri R.R."/>
            <person name="La Ragione R."/>
            <person name="Hildebrand F."/>
            <person name="Pallen M.J."/>
        </authorList>
    </citation>
    <scope>NUCLEOTIDE SEQUENCE</scope>
    <source>
        <strain evidence="3">CHK176-6737</strain>
    </source>
</reference>
<dbReference type="GO" id="GO:0016787">
    <property type="term" value="F:hydrolase activity"/>
    <property type="evidence" value="ECO:0007669"/>
    <property type="project" value="UniProtKB-KW"/>
</dbReference>
<comment type="caution">
    <text evidence="3">The sequence shown here is derived from an EMBL/GenBank/DDBJ whole genome shotgun (WGS) entry which is preliminary data.</text>
</comment>
<organism evidence="3 4">
    <name type="scientific">Candidatus Scybalenecus merdavium</name>
    <dbReference type="NCBI Taxonomy" id="2840939"/>
    <lineage>
        <taxon>Bacteria</taxon>
        <taxon>Bacillati</taxon>
        <taxon>Bacillota</taxon>
        <taxon>Clostridia</taxon>
        <taxon>Eubacteriales</taxon>
        <taxon>Oscillospiraceae</taxon>
        <taxon>Oscillospiraceae incertae sedis</taxon>
        <taxon>Candidatus Scybalenecus</taxon>
    </lineage>
</organism>
<dbReference type="Proteomes" id="UP000824125">
    <property type="component" value="Unassembled WGS sequence"/>
</dbReference>
<dbReference type="SUPFAM" id="SSF56601">
    <property type="entry name" value="beta-lactamase/transpeptidase-like"/>
    <property type="match status" value="1"/>
</dbReference>
<dbReference type="EMBL" id="DVNM01000001">
    <property type="protein sequence ID" value="HIU68325.1"/>
    <property type="molecule type" value="Genomic_DNA"/>
</dbReference>
<evidence type="ECO:0000259" key="2">
    <source>
        <dbReference type="Pfam" id="PF00144"/>
    </source>
</evidence>
<dbReference type="InterPro" id="IPR050789">
    <property type="entry name" value="Diverse_Enzym_Activities"/>
</dbReference>
<sequence>MSAVLFLAVCTGCTNNTEPKTEPDTQSTPQTETATEPVTQWIWQKDTPENQGIDPAVLEDVHGTFDTFPLLTSVIVRNGRIVDEYYKDGYDSTTSFLLHSASKSVTSALVGIAIDKGFMESVDTPIAEYFPQLKEKDDPRWQQVTIRHLLTHTPGSIFLWCLSWNSLSPLPATTPAAPAFTGGLPTKS</sequence>
<protein>
    <submittedName>
        <fullName evidence="3">Serine hydrolase</fullName>
    </submittedName>
</protein>
<gene>
    <name evidence="3" type="ORF">IAD23_00005</name>
</gene>
<accession>A0A9D1MSX2</accession>
<dbReference type="PANTHER" id="PTHR43283">
    <property type="entry name" value="BETA-LACTAMASE-RELATED"/>
    <property type="match status" value="1"/>
</dbReference>
<proteinExistence type="predicted"/>
<dbReference type="InterPro" id="IPR001466">
    <property type="entry name" value="Beta-lactam-related"/>
</dbReference>
<reference evidence="3" key="1">
    <citation type="submission" date="2020-10" db="EMBL/GenBank/DDBJ databases">
        <authorList>
            <person name="Gilroy R."/>
        </authorList>
    </citation>
    <scope>NUCLEOTIDE SEQUENCE</scope>
    <source>
        <strain evidence="3">CHK176-6737</strain>
    </source>
</reference>
<dbReference type="InterPro" id="IPR012338">
    <property type="entry name" value="Beta-lactam/transpept-like"/>
</dbReference>
<dbReference type="Gene3D" id="3.40.710.10">
    <property type="entry name" value="DD-peptidase/beta-lactamase superfamily"/>
    <property type="match status" value="1"/>
</dbReference>
<dbReference type="PANTHER" id="PTHR43283:SF7">
    <property type="entry name" value="BETA-LACTAMASE-RELATED DOMAIN-CONTAINING PROTEIN"/>
    <property type="match status" value="1"/>
</dbReference>
<name>A0A9D1MSX2_9FIRM</name>
<dbReference type="Pfam" id="PF00144">
    <property type="entry name" value="Beta-lactamase"/>
    <property type="match status" value="1"/>
</dbReference>
<evidence type="ECO:0000313" key="3">
    <source>
        <dbReference type="EMBL" id="HIU68325.1"/>
    </source>
</evidence>
<feature type="domain" description="Beta-lactamase-related" evidence="2">
    <location>
        <begin position="74"/>
        <end position="155"/>
    </location>
</feature>
<evidence type="ECO:0000313" key="4">
    <source>
        <dbReference type="Proteomes" id="UP000824125"/>
    </source>
</evidence>